<feature type="domain" description="Plastocyanin-like" evidence="5">
    <location>
        <begin position="57"/>
        <end position="147"/>
    </location>
</feature>
<name>A0A284SCL8_ARMOS</name>
<organism evidence="6 7">
    <name type="scientific">Armillaria ostoyae</name>
    <name type="common">Armillaria root rot fungus</name>
    <dbReference type="NCBI Taxonomy" id="47428"/>
    <lineage>
        <taxon>Eukaryota</taxon>
        <taxon>Fungi</taxon>
        <taxon>Dikarya</taxon>
        <taxon>Basidiomycota</taxon>
        <taxon>Agaricomycotina</taxon>
        <taxon>Agaricomycetes</taxon>
        <taxon>Agaricomycetidae</taxon>
        <taxon>Agaricales</taxon>
        <taxon>Marasmiineae</taxon>
        <taxon>Physalacriaceae</taxon>
        <taxon>Armillaria</taxon>
    </lineage>
</organism>
<dbReference type="GO" id="GO:0016491">
    <property type="term" value="F:oxidoreductase activity"/>
    <property type="evidence" value="ECO:0007669"/>
    <property type="project" value="TreeGrafter"/>
</dbReference>
<evidence type="ECO:0000256" key="1">
    <source>
        <dbReference type="ARBA" id="ARBA00010609"/>
    </source>
</evidence>
<dbReference type="InterPro" id="IPR008972">
    <property type="entry name" value="Cupredoxin"/>
</dbReference>
<protein>
    <recommendedName>
        <fullName evidence="5">Plastocyanin-like domain-containing protein</fullName>
    </recommendedName>
</protein>
<dbReference type="PANTHER" id="PTHR11709">
    <property type="entry name" value="MULTI-COPPER OXIDASE"/>
    <property type="match status" value="1"/>
</dbReference>
<gene>
    <name evidence="6" type="ORF">ARMOST_22340</name>
</gene>
<evidence type="ECO:0000256" key="3">
    <source>
        <dbReference type="ARBA" id="ARBA00023180"/>
    </source>
</evidence>
<accession>A0A284SCL8</accession>
<evidence type="ECO:0000259" key="5">
    <source>
        <dbReference type="Pfam" id="PF07732"/>
    </source>
</evidence>
<dbReference type="OrthoDB" id="2121828at2759"/>
<proteinExistence type="inferred from homology"/>
<feature type="chain" id="PRO_5012018242" description="Plastocyanin-like domain-containing protein" evidence="4">
    <location>
        <begin position="27"/>
        <end position="161"/>
    </location>
</feature>
<keyword evidence="7" id="KW-1185">Reference proteome</keyword>
<dbReference type="Pfam" id="PF07732">
    <property type="entry name" value="Cu-oxidase_3"/>
    <property type="match status" value="1"/>
</dbReference>
<feature type="signal peptide" evidence="4">
    <location>
        <begin position="1"/>
        <end position="26"/>
    </location>
</feature>
<dbReference type="GO" id="GO:0005507">
    <property type="term" value="F:copper ion binding"/>
    <property type="evidence" value="ECO:0007669"/>
    <property type="project" value="InterPro"/>
</dbReference>
<evidence type="ECO:0000313" key="7">
    <source>
        <dbReference type="Proteomes" id="UP000219338"/>
    </source>
</evidence>
<dbReference type="STRING" id="47428.A0A284SCL8"/>
<dbReference type="OMA" id="IGCPISH"/>
<evidence type="ECO:0000256" key="4">
    <source>
        <dbReference type="SAM" id="SignalP"/>
    </source>
</evidence>
<dbReference type="Gene3D" id="2.60.40.420">
    <property type="entry name" value="Cupredoxins - blue copper proteins"/>
    <property type="match status" value="1"/>
</dbReference>
<dbReference type="SUPFAM" id="SSF49503">
    <property type="entry name" value="Cupredoxins"/>
    <property type="match status" value="1"/>
</dbReference>
<evidence type="ECO:0000313" key="6">
    <source>
        <dbReference type="EMBL" id="SJL18740.1"/>
    </source>
</evidence>
<dbReference type="InterPro" id="IPR011707">
    <property type="entry name" value="Cu-oxidase-like_N"/>
</dbReference>
<dbReference type="InterPro" id="IPR045087">
    <property type="entry name" value="Cu-oxidase_fam"/>
</dbReference>
<dbReference type="PANTHER" id="PTHR11709:SF511">
    <property type="entry name" value="LACCASE"/>
    <property type="match status" value="1"/>
</dbReference>
<dbReference type="Proteomes" id="UP000219338">
    <property type="component" value="Unassembled WGS sequence"/>
</dbReference>
<keyword evidence="4" id="KW-0732">Signal</keyword>
<dbReference type="AlphaFoldDB" id="A0A284SCL8"/>
<comment type="similarity">
    <text evidence="1">Belongs to the multicopper oxidase family.</text>
</comment>
<reference evidence="7" key="1">
    <citation type="journal article" date="2017" name="Nat. Ecol. Evol.">
        <title>Genome expansion and lineage-specific genetic innovations in the forest pathogenic fungi Armillaria.</title>
        <authorList>
            <person name="Sipos G."/>
            <person name="Prasanna A.N."/>
            <person name="Walter M.C."/>
            <person name="O'Connor E."/>
            <person name="Balint B."/>
            <person name="Krizsan K."/>
            <person name="Kiss B."/>
            <person name="Hess J."/>
            <person name="Varga T."/>
            <person name="Slot J."/>
            <person name="Riley R."/>
            <person name="Boka B."/>
            <person name="Rigling D."/>
            <person name="Barry K."/>
            <person name="Lee J."/>
            <person name="Mihaltcheva S."/>
            <person name="LaButti K."/>
            <person name="Lipzen A."/>
            <person name="Waldron R."/>
            <person name="Moloney N.M."/>
            <person name="Sperisen C."/>
            <person name="Kredics L."/>
            <person name="Vagvoelgyi C."/>
            <person name="Patrignani A."/>
            <person name="Fitzpatrick D."/>
            <person name="Nagy I."/>
            <person name="Doyle S."/>
            <person name="Anderson J.B."/>
            <person name="Grigoriev I.V."/>
            <person name="Gueldener U."/>
            <person name="Muensterkoetter M."/>
            <person name="Nagy L.G."/>
        </authorList>
    </citation>
    <scope>NUCLEOTIDE SEQUENCE [LARGE SCALE GENOMIC DNA]</scope>
    <source>
        <strain evidence="7">C18/9</strain>
    </source>
</reference>
<evidence type="ECO:0000256" key="2">
    <source>
        <dbReference type="ARBA" id="ARBA00023008"/>
    </source>
</evidence>
<keyword evidence="3" id="KW-0325">Glycoprotein</keyword>
<sequence>MTKSSFLVQLLLWFLTLASYLGETSAKIGPLWDLVIANVDVSPDGYTRMAAPSMASSSWGDDFVINVINNLNDSSIVQSTSIHWHGLFQRGTSTVVVIGCPISHNNSFLYKFNAGNQAGTFGITHTYVGLTTQYYEGLRGPMIIYDSLDPHAGFYDVDDGI</sequence>
<dbReference type="EMBL" id="FUEG01000068">
    <property type="protein sequence ID" value="SJL18740.1"/>
    <property type="molecule type" value="Genomic_DNA"/>
</dbReference>
<keyword evidence="2" id="KW-0186">Copper</keyword>